<keyword evidence="2" id="KW-1133">Transmembrane helix</keyword>
<feature type="transmembrane region" description="Helical" evidence="2">
    <location>
        <begin position="12"/>
        <end position="33"/>
    </location>
</feature>
<evidence type="ECO:0000313" key="3">
    <source>
        <dbReference type="EMBL" id="DAE20547.1"/>
    </source>
</evidence>
<evidence type="ECO:0000256" key="1">
    <source>
        <dbReference type="SAM" id="MobiDB-lite"/>
    </source>
</evidence>
<keyword evidence="2" id="KW-0472">Membrane</keyword>
<evidence type="ECO:0000256" key="2">
    <source>
        <dbReference type="SAM" id="Phobius"/>
    </source>
</evidence>
<keyword evidence="2" id="KW-0812">Transmembrane</keyword>
<dbReference type="EMBL" id="BK015697">
    <property type="protein sequence ID" value="DAE20547.1"/>
    <property type="molecule type" value="Genomic_DNA"/>
</dbReference>
<organism evidence="3">
    <name type="scientific">Caudovirales sp. ctSH72</name>
    <dbReference type="NCBI Taxonomy" id="2826773"/>
    <lineage>
        <taxon>Viruses</taxon>
        <taxon>Duplodnaviria</taxon>
        <taxon>Heunggongvirae</taxon>
        <taxon>Uroviricota</taxon>
        <taxon>Caudoviricetes</taxon>
    </lineage>
</organism>
<name>A0A8S5QP10_9CAUD</name>
<protein>
    <submittedName>
        <fullName evidence="3">Uncharacterized protein</fullName>
    </submittedName>
</protein>
<accession>A0A8S5QP10</accession>
<sequence length="190" mass="21540">MITKLTSYLATYIKYIIVAVVSFLLGYGCYAILHTTTTDSVSDVTTEANREPVEVHEISRVTLKEKQKESDPDLVVDNRYIAEIHGQTFEIPKSPSVTHKDSKGYPNGSKGTTTEITSDINMTPVVRKLADLEYKRNWEVSTGIGRSHDGHFYVPIGLQRNYNYDRAIEVSVGISKDHVENFQVVHKWKF</sequence>
<proteinExistence type="predicted"/>
<feature type="region of interest" description="Disordered" evidence="1">
    <location>
        <begin position="92"/>
        <end position="116"/>
    </location>
</feature>
<reference evidence="3" key="1">
    <citation type="journal article" date="2021" name="Proc. Natl. Acad. Sci. U.S.A.">
        <title>A Catalog of Tens of Thousands of Viruses from Human Metagenomes Reveals Hidden Associations with Chronic Diseases.</title>
        <authorList>
            <person name="Tisza M.J."/>
            <person name="Buck C.B."/>
        </authorList>
    </citation>
    <scope>NUCLEOTIDE SEQUENCE</scope>
    <source>
        <strain evidence="3">CtSH72</strain>
    </source>
</reference>
<dbReference type="PROSITE" id="PS51257">
    <property type="entry name" value="PROKAR_LIPOPROTEIN"/>
    <property type="match status" value="1"/>
</dbReference>